<dbReference type="HOGENOM" id="CLU_1815595_0_0_1"/>
<evidence type="ECO:0000256" key="1">
    <source>
        <dbReference type="SAM" id="MobiDB-lite"/>
    </source>
</evidence>
<dbReference type="VEuPathDB" id="FungiDB:G647_05765"/>
<proteinExistence type="predicted"/>
<feature type="compositionally biased region" description="Polar residues" evidence="1">
    <location>
        <begin position="74"/>
        <end position="83"/>
    </location>
</feature>
<evidence type="ECO:0000313" key="2">
    <source>
        <dbReference type="EMBL" id="ETI23958.1"/>
    </source>
</evidence>
<dbReference type="Proteomes" id="UP000030678">
    <property type="component" value="Unassembled WGS sequence"/>
</dbReference>
<reference evidence="2 3" key="1">
    <citation type="submission" date="2013-03" db="EMBL/GenBank/DDBJ databases">
        <title>The Genome Sequence of Cladophialophora carrionii CBS 160.54.</title>
        <authorList>
            <consortium name="The Broad Institute Genomics Platform"/>
            <person name="Cuomo C."/>
            <person name="de Hoog S."/>
            <person name="Gorbushina A."/>
            <person name="Walker B."/>
            <person name="Young S.K."/>
            <person name="Zeng Q."/>
            <person name="Gargeya S."/>
            <person name="Fitzgerald M."/>
            <person name="Haas B."/>
            <person name="Abouelleil A."/>
            <person name="Allen A.W."/>
            <person name="Alvarado L."/>
            <person name="Arachchi H.M."/>
            <person name="Berlin A.M."/>
            <person name="Chapman S.B."/>
            <person name="Gainer-Dewar J."/>
            <person name="Goldberg J."/>
            <person name="Griggs A."/>
            <person name="Gujja S."/>
            <person name="Hansen M."/>
            <person name="Howarth C."/>
            <person name="Imamovic A."/>
            <person name="Ireland A."/>
            <person name="Larimer J."/>
            <person name="McCowan C."/>
            <person name="Murphy C."/>
            <person name="Pearson M."/>
            <person name="Poon T.W."/>
            <person name="Priest M."/>
            <person name="Roberts A."/>
            <person name="Saif S."/>
            <person name="Shea T."/>
            <person name="Sisk P."/>
            <person name="Sykes S."/>
            <person name="Wortman J."/>
            <person name="Nusbaum C."/>
            <person name="Birren B."/>
        </authorList>
    </citation>
    <scope>NUCLEOTIDE SEQUENCE [LARGE SCALE GENOMIC DNA]</scope>
    <source>
        <strain evidence="2 3">CBS 160.54</strain>
    </source>
</reference>
<dbReference type="AlphaFoldDB" id="V9DCD0"/>
<name>V9DCD0_9EURO</name>
<accession>V9DCD0</accession>
<dbReference type="EMBL" id="KB822705">
    <property type="protein sequence ID" value="ETI23958.1"/>
    <property type="molecule type" value="Genomic_DNA"/>
</dbReference>
<dbReference type="GeneID" id="19984258"/>
<gene>
    <name evidence="2" type="ORF">G647_05765</name>
</gene>
<protein>
    <submittedName>
        <fullName evidence="2">Uncharacterized protein</fullName>
    </submittedName>
</protein>
<evidence type="ECO:0000313" key="3">
    <source>
        <dbReference type="Proteomes" id="UP000030678"/>
    </source>
</evidence>
<dbReference type="RefSeq" id="XP_008728313.1">
    <property type="nucleotide sequence ID" value="XM_008730091.1"/>
</dbReference>
<organism evidence="2 3">
    <name type="scientific">Cladophialophora carrionii CBS 160.54</name>
    <dbReference type="NCBI Taxonomy" id="1279043"/>
    <lineage>
        <taxon>Eukaryota</taxon>
        <taxon>Fungi</taxon>
        <taxon>Dikarya</taxon>
        <taxon>Ascomycota</taxon>
        <taxon>Pezizomycotina</taxon>
        <taxon>Eurotiomycetes</taxon>
        <taxon>Chaetothyriomycetidae</taxon>
        <taxon>Chaetothyriales</taxon>
        <taxon>Herpotrichiellaceae</taxon>
        <taxon>Cladophialophora</taxon>
    </lineage>
</organism>
<feature type="region of interest" description="Disordered" evidence="1">
    <location>
        <begin position="61"/>
        <end position="92"/>
    </location>
</feature>
<sequence>MATATATLSTVHLTSISPAIIRVPTISQSSVEKITSLLQRNHENHYITLMKLANTSKSSTIISPPSVLAPTQKPYRTSTTNAEYQRLPPPVDEDTVSRLREAEDFKARAGNPNNFTNFLTLFSRRLSNLVSARHPERIRLLA</sequence>